<dbReference type="Proteomes" id="UP001560267">
    <property type="component" value="Unassembled WGS sequence"/>
</dbReference>
<keyword evidence="3 5" id="KW-1133">Transmembrane helix</keyword>
<keyword evidence="8" id="KW-1185">Reference proteome</keyword>
<comment type="subcellular location">
    <subcellularLocation>
        <location evidence="1">Cell membrane</location>
        <topology evidence="1">Multi-pass membrane protein</topology>
    </subcellularLocation>
</comment>
<feature type="transmembrane region" description="Helical" evidence="5">
    <location>
        <begin position="95"/>
        <end position="119"/>
    </location>
</feature>
<evidence type="ECO:0000313" key="8">
    <source>
        <dbReference type="Proteomes" id="UP001560267"/>
    </source>
</evidence>
<dbReference type="InterPro" id="IPR036259">
    <property type="entry name" value="MFS_trans_sf"/>
</dbReference>
<dbReference type="EMBL" id="JBFSHR010000001">
    <property type="protein sequence ID" value="MEX6428337.1"/>
    <property type="molecule type" value="Genomic_DNA"/>
</dbReference>
<keyword evidence="4 5" id="KW-0472">Membrane</keyword>
<evidence type="ECO:0000256" key="5">
    <source>
        <dbReference type="SAM" id="Phobius"/>
    </source>
</evidence>
<accession>A0ABV3XYG7</accession>
<dbReference type="InterPro" id="IPR020846">
    <property type="entry name" value="MFS_dom"/>
</dbReference>
<protein>
    <submittedName>
        <fullName evidence="7">MFS transporter</fullName>
    </submittedName>
</protein>
<evidence type="ECO:0000256" key="1">
    <source>
        <dbReference type="ARBA" id="ARBA00004651"/>
    </source>
</evidence>
<feature type="transmembrane region" description="Helical" evidence="5">
    <location>
        <begin position="249"/>
        <end position="273"/>
    </location>
</feature>
<dbReference type="PRINTS" id="PR01035">
    <property type="entry name" value="TCRTETA"/>
</dbReference>
<comment type="caution">
    <text evidence="7">The sequence shown here is derived from an EMBL/GenBank/DDBJ whole genome shotgun (WGS) entry which is preliminary data.</text>
</comment>
<feature type="transmembrane region" description="Helical" evidence="5">
    <location>
        <begin position="285"/>
        <end position="303"/>
    </location>
</feature>
<evidence type="ECO:0000256" key="4">
    <source>
        <dbReference type="ARBA" id="ARBA00023136"/>
    </source>
</evidence>
<organism evidence="7 8">
    <name type="scientific">Ferrimicrobium acidiphilum</name>
    <dbReference type="NCBI Taxonomy" id="121039"/>
    <lineage>
        <taxon>Bacteria</taxon>
        <taxon>Bacillati</taxon>
        <taxon>Actinomycetota</taxon>
        <taxon>Acidimicrobiia</taxon>
        <taxon>Acidimicrobiales</taxon>
        <taxon>Acidimicrobiaceae</taxon>
        <taxon>Ferrimicrobium</taxon>
    </lineage>
</organism>
<proteinExistence type="predicted"/>
<feature type="transmembrane region" description="Helical" evidence="5">
    <location>
        <begin position="180"/>
        <end position="200"/>
    </location>
</feature>
<dbReference type="PROSITE" id="PS50850">
    <property type="entry name" value="MFS"/>
    <property type="match status" value="1"/>
</dbReference>
<keyword evidence="2 5" id="KW-0812">Transmembrane</keyword>
<dbReference type="Pfam" id="PF07690">
    <property type="entry name" value="MFS_1"/>
    <property type="match status" value="1"/>
</dbReference>
<dbReference type="SUPFAM" id="SSF103473">
    <property type="entry name" value="MFS general substrate transporter"/>
    <property type="match status" value="1"/>
</dbReference>
<feature type="domain" description="Major facilitator superfamily (MFS) profile" evidence="6">
    <location>
        <begin position="26"/>
        <end position="397"/>
    </location>
</feature>
<name>A0ABV3XYG7_9ACTN</name>
<sequence length="416" mass="43841">MNRRPPDTANQDQPGRSEGLFSQPKSVWAVAFASVVSFMGIGLVDPILPLLRVQLHATEAQVSLMFTSYFLVTAIFMLTAGWVSSRIGAKKTLMAGLVLIVIFSALAGLSSGVSEIVWFRGGWGIGNALFISTALATIVGAASGGFGTAIMLYEAALGLGIAMGPLVGGLLGGISWRGPFFGVTVLMTIALVLVVTLLAPTPTPRVRSSLADPFKALAHRGLLTVAIVALLYNWSFFTILGYAPYPMRISVHALGLVYTGWGVLVAIFAVFVAPRLQGAIGTTTSLYASLFLMSLDLAAIGVFTNDRTILIICVILSGAFIGMNNTLVTGTSMTIAPVPRPTASAAYSFVRFFGAGVAPFVASTLAAHMGDHVPFYLGAVTAILTVPVLWTARHLISRAEAGEHMSYHTRAVKKTT</sequence>
<evidence type="ECO:0000256" key="2">
    <source>
        <dbReference type="ARBA" id="ARBA00022692"/>
    </source>
</evidence>
<feature type="transmembrane region" description="Helical" evidence="5">
    <location>
        <begin position="26"/>
        <end position="44"/>
    </location>
</feature>
<dbReference type="InterPro" id="IPR011701">
    <property type="entry name" value="MFS"/>
</dbReference>
<dbReference type="CDD" id="cd17474">
    <property type="entry name" value="MFS_YfmO_like"/>
    <property type="match status" value="1"/>
</dbReference>
<feature type="transmembrane region" description="Helical" evidence="5">
    <location>
        <begin position="309"/>
        <end position="328"/>
    </location>
</feature>
<evidence type="ECO:0000313" key="7">
    <source>
        <dbReference type="EMBL" id="MEX6428337.1"/>
    </source>
</evidence>
<feature type="transmembrane region" description="Helical" evidence="5">
    <location>
        <begin position="155"/>
        <end position="174"/>
    </location>
</feature>
<feature type="transmembrane region" description="Helical" evidence="5">
    <location>
        <begin position="375"/>
        <end position="396"/>
    </location>
</feature>
<dbReference type="Gene3D" id="1.20.1250.20">
    <property type="entry name" value="MFS general substrate transporter like domains"/>
    <property type="match status" value="1"/>
</dbReference>
<dbReference type="PANTHER" id="PTHR43683:SF1">
    <property type="entry name" value="MULTIDRUG EFFLUX PROTEIN YFMO"/>
    <property type="match status" value="1"/>
</dbReference>
<gene>
    <name evidence="7" type="ORF">AB6A68_00560</name>
</gene>
<feature type="transmembrane region" description="Helical" evidence="5">
    <location>
        <begin position="64"/>
        <end position="83"/>
    </location>
</feature>
<feature type="transmembrane region" description="Helical" evidence="5">
    <location>
        <begin position="125"/>
        <end position="143"/>
    </location>
</feature>
<evidence type="ECO:0000256" key="3">
    <source>
        <dbReference type="ARBA" id="ARBA00022989"/>
    </source>
</evidence>
<feature type="transmembrane region" description="Helical" evidence="5">
    <location>
        <begin position="349"/>
        <end position="369"/>
    </location>
</feature>
<dbReference type="InterPro" id="IPR001958">
    <property type="entry name" value="Tet-R_TetA/multi-R_MdtG-like"/>
</dbReference>
<evidence type="ECO:0000259" key="6">
    <source>
        <dbReference type="PROSITE" id="PS50850"/>
    </source>
</evidence>
<dbReference type="PANTHER" id="PTHR43683">
    <property type="entry name" value="MULTIDRUG EFFLUX PROTEIN YFMO"/>
    <property type="match status" value="1"/>
</dbReference>
<dbReference type="RefSeq" id="WP_369084053.1">
    <property type="nucleotide sequence ID" value="NZ_JBFSHR010000001.1"/>
</dbReference>
<dbReference type="InterPro" id="IPR053200">
    <property type="entry name" value="YfmO-like"/>
</dbReference>
<reference evidence="7 8" key="1">
    <citation type="submission" date="2024-07" db="EMBL/GenBank/DDBJ databases">
        <title>Draft Genome Sequence of Ferrimicrobium acidiphilum Strain YE2023, Isolated from a Pulp of Bioleach Reactor.</title>
        <authorList>
            <person name="Elkina Y.A."/>
            <person name="Bulaeva A.G."/>
            <person name="Beletsky A.V."/>
            <person name="Mardanov A.V."/>
        </authorList>
    </citation>
    <scope>NUCLEOTIDE SEQUENCE [LARGE SCALE GENOMIC DNA]</scope>
    <source>
        <strain evidence="7 8">YE2023</strain>
    </source>
</reference>
<feature type="transmembrane region" description="Helical" evidence="5">
    <location>
        <begin position="221"/>
        <end position="243"/>
    </location>
</feature>